<accession>A0A8H4RP79</accession>
<feature type="domain" description="C2H2-type" evidence="3">
    <location>
        <begin position="628"/>
        <end position="657"/>
    </location>
</feature>
<feature type="region of interest" description="Disordered" evidence="2">
    <location>
        <begin position="1"/>
        <end position="29"/>
    </location>
</feature>
<dbReference type="GO" id="GO:0008270">
    <property type="term" value="F:zinc ion binding"/>
    <property type="evidence" value="ECO:0007669"/>
    <property type="project" value="UniProtKB-KW"/>
</dbReference>
<keyword evidence="1" id="KW-0479">Metal-binding</keyword>
<dbReference type="InterPro" id="IPR013087">
    <property type="entry name" value="Znf_C2H2_type"/>
</dbReference>
<proteinExistence type="predicted"/>
<protein>
    <recommendedName>
        <fullName evidence="3">C2H2-type domain-containing protein</fullName>
    </recommendedName>
</protein>
<feature type="region of interest" description="Disordered" evidence="2">
    <location>
        <begin position="740"/>
        <end position="761"/>
    </location>
</feature>
<dbReference type="GO" id="GO:0000166">
    <property type="term" value="F:nucleotide binding"/>
    <property type="evidence" value="ECO:0007669"/>
    <property type="project" value="InterPro"/>
</dbReference>
<evidence type="ECO:0000313" key="5">
    <source>
        <dbReference type="Proteomes" id="UP000566819"/>
    </source>
</evidence>
<organism evidence="4 5">
    <name type="scientific">Cudoniella acicularis</name>
    <dbReference type="NCBI Taxonomy" id="354080"/>
    <lineage>
        <taxon>Eukaryota</taxon>
        <taxon>Fungi</taxon>
        <taxon>Dikarya</taxon>
        <taxon>Ascomycota</taxon>
        <taxon>Pezizomycotina</taxon>
        <taxon>Leotiomycetes</taxon>
        <taxon>Helotiales</taxon>
        <taxon>Tricladiaceae</taxon>
        <taxon>Cudoniella</taxon>
    </lineage>
</organism>
<feature type="compositionally biased region" description="Low complexity" evidence="2">
    <location>
        <begin position="1009"/>
        <end position="1026"/>
    </location>
</feature>
<keyword evidence="1" id="KW-0862">Zinc</keyword>
<feature type="region of interest" description="Disordered" evidence="2">
    <location>
        <begin position="708"/>
        <end position="727"/>
    </location>
</feature>
<dbReference type="Gene3D" id="3.30.360.10">
    <property type="entry name" value="Dihydrodipicolinate Reductase, domain 2"/>
    <property type="match status" value="1"/>
</dbReference>
<gene>
    <name evidence="4" type="ORF">G7Y89_g5249</name>
</gene>
<feature type="region of interest" description="Disordered" evidence="2">
    <location>
        <begin position="1106"/>
        <end position="1132"/>
    </location>
</feature>
<dbReference type="Gene3D" id="3.40.50.720">
    <property type="entry name" value="NAD(P)-binding Rossmann-like Domain"/>
    <property type="match status" value="1"/>
</dbReference>
<feature type="compositionally biased region" description="Polar residues" evidence="2">
    <location>
        <begin position="1112"/>
        <end position="1131"/>
    </location>
</feature>
<dbReference type="PROSITE" id="PS00028">
    <property type="entry name" value="ZINC_FINGER_C2H2_1"/>
    <property type="match status" value="1"/>
</dbReference>
<evidence type="ECO:0000259" key="3">
    <source>
        <dbReference type="PROSITE" id="PS50157"/>
    </source>
</evidence>
<dbReference type="InterPro" id="IPR036236">
    <property type="entry name" value="Znf_C2H2_sf"/>
</dbReference>
<dbReference type="InterPro" id="IPR000683">
    <property type="entry name" value="Gfo/Idh/MocA-like_OxRdtase_N"/>
</dbReference>
<dbReference type="OrthoDB" id="2129491at2759"/>
<dbReference type="SUPFAM" id="SSF57667">
    <property type="entry name" value="beta-beta-alpha zinc fingers"/>
    <property type="match status" value="1"/>
</dbReference>
<dbReference type="InterPro" id="IPR051450">
    <property type="entry name" value="Gfo/Idh/MocA_Oxidoreductases"/>
</dbReference>
<reference evidence="4 5" key="1">
    <citation type="submission" date="2020-03" db="EMBL/GenBank/DDBJ databases">
        <title>Draft Genome Sequence of Cudoniella acicularis.</title>
        <authorList>
            <person name="Buettner E."/>
            <person name="Kellner H."/>
        </authorList>
    </citation>
    <scope>NUCLEOTIDE SEQUENCE [LARGE SCALE GENOMIC DNA]</scope>
    <source>
        <strain evidence="4 5">DSM 108380</strain>
    </source>
</reference>
<feature type="compositionally biased region" description="Polar residues" evidence="2">
    <location>
        <begin position="740"/>
        <end position="760"/>
    </location>
</feature>
<dbReference type="SUPFAM" id="SSF51735">
    <property type="entry name" value="NAD(P)-binding Rossmann-fold domains"/>
    <property type="match status" value="1"/>
</dbReference>
<dbReference type="SUPFAM" id="SSF55347">
    <property type="entry name" value="Glyceraldehyde-3-phosphate dehydrogenase-like, C-terminal domain"/>
    <property type="match status" value="1"/>
</dbReference>
<keyword evidence="5" id="KW-1185">Reference proteome</keyword>
<dbReference type="Pfam" id="PF01408">
    <property type="entry name" value="GFO_IDH_MocA"/>
    <property type="match status" value="1"/>
</dbReference>
<name>A0A8H4RP79_9HELO</name>
<dbReference type="AlphaFoldDB" id="A0A8H4RP79"/>
<dbReference type="Gene3D" id="3.30.160.60">
    <property type="entry name" value="Classic Zinc Finger"/>
    <property type="match status" value="1"/>
</dbReference>
<sequence>MAPHADSSAVHNIEQLPAPPRPSMSTNPPRILIIGAGSRGNAYARATGRSTNGVVAAVAEPIAYKRQQLGAKYVWGNTGPSEGQEFEDWKQFLLWEQKRRSKAARGETVPEGVDAAFICVLDEMHKDVIVGLAPLGLHIMCEKPLATSLDDCVSIYKSLLPEFPNTAPSKIFSIGHVLRYSPHNMLLRKLLLEDKVIGEIMSINHTEPVGWWHFTHSYVRGNWRKESTTAPSLLTKSCHDIDLLLWMLCSPPPNSLQPAHIPTTVSSAGALQYFNKTRKPTAAANATNCLSCPIEKSCKYSAKRIYLGPELQGLSSTNINWPVNIVVPDIEECMEKGGFAAGEAALTVKLSEDYNSETPASEVSAKNWFGRCVYEADNDVCDEQTVTITWDNDPLPKNALDNEKALAGRGAKTAVFHMVAHTKKICERYSHIYGADGEIYADSQTITVEDFNTGAKKVYRPHMAGGGHGGGDDGLARQFILAVDAVKNHGADVAEAQKFHVGCSLEEVIRSHAMVFAAEEARRGKKVLDFPKWWEREVEASLQTALNNNTSQYPGNIEASVCHEQDARLDLPLVESTNATTLDISSIAPVPITPYDRRLDGQDSQERITSTIPRTRQRKLTTKEDANFQCQVQGCGRHFGRSYNFKAHMETHDASREYAFPCPFKDCNKNNGTTVVITVVVILQEQIPLDGRTKLEHAESEDRIEALDEGTPLFRSNSLEPVSGEREIESCTGHPIMELSDSQFHQSPNPRSHLQSNQPQPKIDRHALAGQLGDFASLSVKSTGSSCNSSGFDTDSTWSEDDFEDNCTSKIQAKPKPDIFEVIHDEITSGKIKRPDNLIGLVLTPNKQTIVERGTFIVTIEFFNVRDAKRSVKIKKVWTIILQQSAAVNFNRQSPRRVLQTQLRSSSGAGRRHTGIKRKWKDGIRFTKYSFLRSLYLMHISNQFLKKIFCRPIPASLQITKNIPDENFLEFSESLEERLRSQLVEMIRDCQDRVFSTYRSRLVSSSAGTPNSSTNFNPTTELSPSALSSDDAAQKILDQQEFPARKDHQNNSFGILETFDGRPLLPTSTDRFCDDIGFDGTIKQNDFSDARYVSDLYMLNPSVEGTEKPFASDSSTSNSSQIHPAPQNSYYEANPLEKSQGFTDLLGEKAALSNAASAQEYDLDFSSMVPIDELYNLFPPSLG</sequence>
<dbReference type="PANTHER" id="PTHR43377">
    <property type="entry name" value="BILIVERDIN REDUCTASE A"/>
    <property type="match status" value="1"/>
</dbReference>
<comment type="caution">
    <text evidence="4">The sequence shown here is derived from an EMBL/GenBank/DDBJ whole genome shotgun (WGS) entry which is preliminary data.</text>
</comment>
<dbReference type="PANTHER" id="PTHR43377:SF12">
    <property type="entry name" value="BINDING ROSSMANN FOLD OXIDOREDUCTASE, PUTATIVE (AFU_ORTHOLOGUE AFUA_3G11840)-RELATED"/>
    <property type="match status" value="1"/>
</dbReference>
<evidence type="ECO:0000256" key="1">
    <source>
        <dbReference type="PROSITE-ProRule" id="PRU00042"/>
    </source>
</evidence>
<evidence type="ECO:0000256" key="2">
    <source>
        <dbReference type="SAM" id="MobiDB-lite"/>
    </source>
</evidence>
<dbReference type="SMART" id="SM00355">
    <property type="entry name" value="ZnF_C2H2"/>
    <property type="match status" value="1"/>
</dbReference>
<dbReference type="InterPro" id="IPR036291">
    <property type="entry name" value="NAD(P)-bd_dom_sf"/>
</dbReference>
<keyword evidence="1" id="KW-0863">Zinc-finger</keyword>
<feature type="region of interest" description="Disordered" evidence="2">
    <location>
        <begin position="1004"/>
        <end position="1026"/>
    </location>
</feature>
<evidence type="ECO:0000313" key="4">
    <source>
        <dbReference type="EMBL" id="KAF4632881.1"/>
    </source>
</evidence>
<dbReference type="Proteomes" id="UP000566819">
    <property type="component" value="Unassembled WGS sequence"/>
</dbReference>
<dbReference type="PROSITE" id="PS50157">
    <property type="entry name" value="ZINC_FINGER_C2H2_2"/>
    <property type="match status" value="1"/>
</dbReference>
<dbReference type="EMBL" id="JAAMPI010000309">
    <property type="protein sequence ID" value="KAF4632881.1"/>
    <property type="molecule type" value="Genomic_DNA"/>
</dbReference>